<organism evidence="1 2">
    <name type="scientific">Paraphoma chrysanthemicola</name>
    <dbReference type="NCBI Taxonomy" id="798071"/>
    <lineage>
        <taxon>Eukaryota</taxon>
        <taxon>Fungi</taxon>
        <taxon>Dikarya</taxon>
        <taxon>Ascomycota</taxon>
        <taxon>Pezizomycotina</taxon>
        <taxon>Dothideomycetes</taxon>
        <taxon>Pleosporomycetidae</taxon>
        <taxon>Pleosporales</taxon>
        <taxon>Pleosporineae</taxon>
        <taxon>Phaeosphaeriaceae</taxon>
        <taxon>Paraphoma</taxon>
    </lineage>
</organism>
<accession>A0A8K0RGI9</accession>
<reference evidence="1" key="1">
    <citation type="journal article" date="2021" name="Nat. Commun.">
        <title>Genetic determinants of endophytism in the Arabidopsis root mycobiome.</title>
        <authorList>
            <person name="Mesny F."/>
            <person name="Miyauchi S."/>
            <person name="Thiergart T."/>
            <person name="Pickel B."/>
            <person name="Atanasova L."/>
            <person name="Karlsson M."/>
            <person name="Huettel B."/>
            <person name="Barry K.W."/>
            <person name="Haridas S."/>
            <person name="Chen C."/>
            <person name="Bauer D."/>
            <person name="Andreopoulos W."/>
            <person name="Pangilinan J."/>
            <person name="LaButti K."/>
            <person name="Riley R."/>
            <person name="Lipzen A."/>
            <person name="Clum A."/>
            <person name="Drula E."/>
            <person name="Henrissat B."/>
            <person name="Kohler A."/>
            <person name="Grigoriev I.V."/>
            <person name="Martin F.M."/>
            <person name="Hacquard S."/>
        </authorList>
    </citation>
    <scope>NUCLEOTIDE SEQUENCE</scope>
    <source>
        <strain evidence="1">MPI-SDFR-AT-0120</strain>
    </source>
</reference>
<dbReference type="AlphaFoldDB" id="A0A8K0RGI9"/>
<sequence>MLAQHCKGVSYTYFLYSHPISFLLVIPSPHVFLVSIQLEAHTSTGCRYASGLGHADSCEQSIMEWWLIEGLFIFTNVSDFSFLFLKLSTPVQPSETMRNESTPCSIGPTTARRLVTTHFIAIWLTDTQCDWCHGAIYRSKVVSFKIGCTHDFCSEVAANGLSMRTAEQHVQRTPSWCLDVIDLFILGDVRQKGLRKNSGEVVLQREMLRVKSRAGEVITTLANGFMMRGHMTGLGTLNLQTQA</sequence>
<proteinExistence type="predicted"/>
<evidence type="ECO:0000313" key="2">
    <source>
        <dbReference type="Proteomes" id="UP000813461"/>
    </source>
</evidence>
<dbReference type="EMBL" id="JAGMVJ010000003">
    <property type="protein sequence ID" value="KAH7092346.1"/>
    <property type="molecule type" value="Genomic_DNA"/>
</dbReference>
<protein>
    <submittedName>
        <fullName evidence="1">Uncharacterized protein</fullName>
    </submittedName>
</protein>
<evidence type="ECO:0000313" key="1">
    <source>
        <dbReference type="EMBL" id="KAH7092346.1"/>
    </source>
</evidence>
<gene>
    <name evidence="1" type="ORF">FB567DRAFT_236331</name>
</gene>
<name>A0A8K0RGI9_9PLEO</name>
<keyword evidence="2" id="KW-1185">Reference proteome</keyword>
<comment type="caution">
    <text evidence="1">The sequence shown here is derived from an EMBL/GenBank/DDBJ whole genome shotgun (WGS) entry which is preliminary data.</text>
</comment>
<dbReference type="Proteomes" id="UP000813461">
    <property type="component" value="Unassembled WGS sequence"/>
</dbReference>